<organism evidence="2 3">
    <name type="scientific">Candidatus Enterocloster excrementigallinarum</name>
    <dbReference type="NCBI Taxonomy" id="2838558"/>
    <lineage>
        <taxon>Bacteria</taxon>
        <taxon>Bacillati</taxon>
        <taxon>Bacillota</taxon>
        <taxon>Clostridia</taxon>
        <taxon>Lachnospirales</taxon>
        <taxon>Lachnospiraceae</taxon>
        <taxon>Enterocloster</taxon>
    </lineage>
</organism>
<name>A0A9D2TEM2_9FIRM</name>
<dbReference type="Proteomes" id="UP000823863">
    <property type="component" value="Unassembled WGS sequence"/>
</dbReference>
<keyword evidence="1" id="KW-1133">Transmembrane helix</keyword>
<reference evidence="2" key="2">
    <citation type="submission" date="2021-04" db="EMBL/GenBank/DDBJ databases">
        <authorList>
            <person name="Gilroy R."/>
        </authorList>
    </citation>
    <scope>NUCLEOTIDE SEQUENCE</scope>
    <source>
        <strain evidence="2">CHK198-12963</strain>
    </source>
</reference>
<accession>A0A9D2TEM2</accession>
<evidence type="ECO:0000313" key="3">
    <source>
        <dbReference type="Proteomes" id="UP000823863"/>
    </source>
</evidence>
<reference evidence="2" key="1">
    <citation type="journal article" date="2021" name="PeerJ">
        <title>Extensive microbial diversity within the chicken gut microbiome revealed by metagenomics and culture.</title>
        <authorList>
            <person name="Gilroy R."/>
            <person name="Ravi A."/>
            <person name="Getino M."/>
            <person name="Pursley I."/>
            <person name="Horton D.L."/>
            <person name="Alikhan N.F."/>
            <person name="Baker D."/>
            <person name="Gharbi K."/>
            <person name="Hall N."/>
            <person name="Watson M."/>
            <person name="Adriaenssens E.M."/>
            <person name="Foster-Nyarko E."/>
            <person name="Jarju S."/>
            <person name="Secka A."/>
            <person name="Antonio M."/>
            <person name="Oren A."/>
            <person name="Chaudhuri R.R."/>
            <person name="La Ragione R."/>
            <person name="Hildebrand F."/>
            <person name="Pallen M.J."/>
        </authorList>
    </citation>
    <scope>NUCLEOTIDE SEQUENCE</scope>
    <source>
        <strain evidence="2">CHK198-12963</strain>
    </source>
</reference>
<protein>
    <submittedName>
        <fullName evidence="2">Uncharacterized protein</fullName>
    </submittedName>
</protein>
<keyword evidence="1" id="KW-0812">Transmembrane</keyword>
<evidence type="ECO:0000256" key="1">
    <source>
        <dbReference type="SAM" id="Phobius"/>
    </source>
</evidence>
<proteinExistence type="predicted"/>
<dbReference type="EMBL" id="DWWB01000019">
    <property type="protein sequence ID" value="HJC65923.1"/>
    <property type="molecule type" value="Genomic_DNA"/>
</dbReference>
<sequence>MKKLKSLDRYQKGVFLFMIVMVLAFTAAYFVTTSRKGFAYGDAILIPRQENGSTVYSGKIQGSQASFTVSEGQTVEFQYGDKIYGPYIYQEDPAAVPEDSELKDSLIGVEIRRGNRILFRGGMLEGDSRWLYNEDGSPEGSGFLIVTNTGIMTDENGNIIDPMEPPVSVLLDLLTGPELTNKGNWGMWFLGLIACAFTGFTILFADELFRWKLSFLIQNADSAEPSDWEIMERYIAWTVLPILSMLLFILGLQ</sequence>
<feature type="transmembrane region" description="Helical" evidence="1">
    <location>
        <begin position="185"/>
        <end position="205"/>
    </location>
</feature>
<feature type="transmembrane region" description="Helical" evidence="1">
    <location>
        <begin position="12"/>
        <end position="31"/>
    </location>
</feature>
<keyword evidence="1" id="KW-0472">Membrane</keyword>
<dbReference type="AlphaFoldDB" id="A0A9D2TEM2"/>
<feature type="transmembrane region" description="Helical" evidence="1">
    <location>
        <begin position="234"/>
        <end position="252"/>
    </location>
</feature>
<comment type="caution">
    <text evidence="2">The sequence shown here is derived from an EMBL/GenBank/DDBJ whole genome shotgun (WGS) entry which is preliminary data.</text>
</comment>
<gene>
    <name evidence="2" type="ORF">H9931_04275</name>
</gene>
<evidence type="ECO:0000313" key="2">
    <source>
        <dbReference type="EMBL" id="HJC65923.1"/>
    </source>
</evidence>